<comment type="caution">
    <text evidence="10">The sequence shown here is derived from an EMBL/GenBank/DDBJ whole genome shotgun (WGS) entry which is preliminary data.</text>
</comment>
<dbReference type="PANTHER" id="PTHR11956:SF11">
    <property type="entry name" value="ARGININE--TRNA LIGASE, MITOCHONDRIAL-RELATED"/>
    <property type="match status" value="1"/>
</dbReference>
<reference evidence="10" key="1">
    <citation type="submission" date="2022-07" db="EMBL/GenBank/DDBJ databases">
        <title>Phylogenomic reconstructions and comparative analyses of Kickxellomycotina fungi.</title>
        <authorList>
            <person name="Reynolds N.K."/>
            <person name="Stajich J.E."/>
            <person name="Barry K."/>
            <person name="Grigoriev I.V."/>
            <person name="Crous P."/>
            <person name="Smith M.E."/>
        </authorList>
    </citation>
    <scope>NUCLEOTIDE SEQUENCE</scope>
    <source>
        <strain evidence="10">NBRC 105413</strain>
    </source>
</reference>
<keyword evidence="6" id="KW-0648">Protein biosynthesis</keyword>
<dbReference type="GO" id="GO:0004814">
    <property type="term" value="F:arginine-tRNA ligase activity"/>
    <property type="evidence" value="ECO:0007669"/>
    <property type="project" value="UniProtKB-EC"/>
</dbReference>
<dbReference type="Proteomes" id="UP001145021">
    <property type="component" value="Unassembled WGS sequence"/>
</dbReference>
<dbReference type="FunFam" id="1.10.730.10:FF:000006">
    <property type="entry name" value="Arginyl-tRNA synthetase 2, mitochondrial"/>
    <property type="match status" value="1"/>
</dbReference>
<dbReference type="InterPro" id="IPR001278">
    <property type="entry name" value="Arg-tRNA-ligase"/>
</dbReference>
<keyword evidence="7" id="KW-0030">Aminoacyl-tRNA synthetase</keyword>
<dbReference type="GO" id="GO:0005739">
    <property type="term" value="C:mitochondrion"/>
    <property type="evidence" value="ECO:0007669"/>
    <property type="project" value="TreeGrafter"/>
</dbReference>
<evidence type="ECO:0000256" key="4">
    <source>
        <dbReference type="ARBA" id="ARBA00022741"/>
    </source>
</evidence>
<keyword evidence="4" id="KW-0547">Nucleotide-binding</keyword>
<accession>A0A9W8CLX0</accession>
<evidence type="ECO:0000256" key="3">
    <source>
        <dbReference type="ARBA" id="ARBA00022598"/>
    </source>
</evidence>
<name>A0A9W8CLX0_9FUNG</name>
<evidence type="ECO:0000256" key="5">
    <source>
        <dbReference type="ARBA" id="ARBA00022840"/>
    </source>
</evidence>
<sequence>MLARYPEVLAATLQSLEPCNIVQYTLKLAHTVSSILEELRVVNQPDDIAEARLLMFNSARIVISSALTLIGLTPIERMLY</sequence>
<dbReference type="GO" id="GO:0005524">
    <property type="term" value="F:ATP binding"/>
    <property type="evidence" value="ECO:0007669"/>
    <property type="project" value="UniProtKB-KW"/>
</dbReference>
<dbReference type="EC" id="6.1.1.19" evidence="2"/>
<evidence type="ECO:0000256" key="2">
    <source>
        <dbReference type="ARBA" id="ARBA00012837"/>
    </source>
</evidence>
<dbReference type="InterPro" id="IPR008909">
    <property type="entry name" value="DALR_anticod-bd"/>
</dbReference>
<proteinExistence type="inferred from homology"/>
<dbReference type="EMBL" id="JANBOH010000024">
    <property type="protein sequence ID" value="KAJ1647647.1"/>
    <property type="molecule type" value="Genomic_DNA"/>
</dbReference>
<dbReference type="SMART" id="SM00836">
    <property type="entry name" value="DALR_1"/>
    <property type="match status" value="1"/>
</dbReference>
<protein>
    <recommendedName>
        <fullName evidence="2">arginine--tRNA ligase</fullName>
        <ecNumber evidence="2">6.1.1.19</ecNumber>
    </recommendedName>
</protein>
<evidence type="ECO:0000256" key="1">
    <source>
        <dbReference type="ARBA" id="ARBA00005594"/>
    </source>
</evidence>
<evidence type="ECO:0000259" key="9">
    <source>
        <dbReference type="SMART" id="SM00836"/>
    </source>
</evidence>
<dbReference type="GO" id="GO:0032543">
    <property type="term" value="P:mitochondrial translation"/>
    <property type="evidence" value="ECO:0007669"/>
    <property type="project" value="TreeGrafter"/>
</dbReference>
<keyword evidence="11" id="KW-1185">Reference proteome</keyword>
<gene>
    <name evidence="10" type="primary">SYR1_1</name>
    <name evidence="10" type="ORF">LPJ64_001026</name>
</gene>
<evidence type="ECO:0000256" key="6">
    <source>
        <dbReference type="ARBA" id="ARBA00022917"/>
    </source>
</evidence>
<keyword evidence="3 10" id="KW-0436">Ligase</keyword>
<evidence type="ECO:0000256" key="8">
    <source>
        <dbReference type="ARBA" id="ARBA00049339"/>
    </source>
</evidence>
<evidence type="ECO:0000313" key="11">
    <source>
        <dbReference type="Proteomes" id="UP001145021"/>
    </source>
</evidence>
<dbReference type="PANTHER" id="PTHR11956">
    <property type="entry name" value="ARGINYL-TRNA SYNTHETASE"/>
    <property type="match status" value="1"/>
</dbReference>
<dbReference type="Gene3D" id="1.10.730.10">
    <property type="entry name" value="Isoleucyl-tRNA Synthetase, Domain 1"/>
    <property type="match status" value="1"/>
</dbReference>
<evidence type="ECO:0000313" key="10">
    <source>
        <dbReference type="EMBL" id="KAJ1647647.1"/>
    </source>
</evidence>
<dbReference type="Pfam" id="PF05746">
    <property type="entry name" value="DALR_1"/>
    <property type="match status" value="1"/>
</dbReference>
<evidence type="ECO:0000256" key="7">
    <source>
        <dbReference type="ARBA" id="ARBA00023146"/>
    </source>
</evidence>
<dbReference type="GO" id="GO:0006420">
    <property type="term" value="P:arginyl-tRNA aminoacylation"/>
    <property type="evidence" value="ECO:0007669"/>
    <property type="project" value="InterPro"/>
</dbReference>
<organism evidence="10 11">
    <name type="scientific">Coemansia asiatica</name>
    <dbReference type="NCBI Taxonomy" id="1052880"/>
    <lineage>
        <taxon>Eukaryota</taxon>
        <taxon>Fungi</taxon>
        <taxon>Fungi incertae sedis</taxon>
        <taxon>Zoopagomycota</taxon>
        <taxon>Kickxellomycotina</taxon>
        <taxon>Kickxellomycetes</taxon>
        <taxon>Kickxellales</taxon>
        <taxon>Kickxellaceae</taxon>
        <taxon>Coemansia</taxon>
    </lineage>
</organism>
<dbReference type="AlphaFoldDB" id="A0A9W8CLX0"/>
<comment type="catalytic activity">
    <reaction evidence="8">
        <text>tRNA(Arg) + L-arginine + ATP = L-arginyl-tRNA(Arg) + AMP + diphosphate</text>
        <dbReference type="Rhea" id="RHEA:20301"/>
        <dbReference type="Rhea" id="RHEA-COMP:9658"/>
        <dbReference type="Rhea" id="RHEA-COMP:9673"/>
        <dbReference type="ChEBI" id="CHEBI:30616"/>
        <dbReference type="ChEBI" id="CHEBI:32682"/>
        <dbReference type="ChEBI" id="CHEBI:33019"/>
        <dbReference type="ChEBI" id="CHEBI:78442"/>
        <dbReference type="ChEBI" id="CHEBI:78513"/>
        <dbReference type="ChEBI" id="CHEBI:456215"/>
        <dbReference type="EC" id="6.1.1.19"/>
    </reaction>
</comment>
<keyword evidence="5" id="KW-0067">ATP-binding</keyword>
<dbReference type="InterPro" id="IPR009080">
    <property type="entry name" value="tRNAsynth_Ia_anticodon-bd"/>
</dbReference>
<comment type="similarity">
    <text evidence="1">Belongs to the class-I aminoacyl-tRNA synthetase family.</text>
</comment>
<dbReference type="SUPFAM" id="SSF47323">
    <property type="entry name" value="Anticodon-binding domain of a subclass of class I aminoacyl-tRNA synthetases"/>
    <property type="match status" value="1"/>
</dbReference>
<feature type="domain" description="DALR anticodon binding" evidence="9">
    <location>
        <begin position="1"/>
        <end position="78"/>
    </location>
</feature>